<accession>A0A3B0X168</accession>
<dbReference type="InterPro" id="IPR050595">
    <property type="entry name" value="Bact_response_regulator"/>
</dbReference>
<keyword evidence="3" id="KW-0969">Cilium</keyword>
<keyword evidence="3" id="KW-0675">Receptor</keyword>
<name>A0A3B0X168_9ZZZZ</name>
<protein>
    <submittedName>
        <fullName evidence="3">Chemotaxis regulator - transmits chemoreceptor signals to flagellar motor components CheY</fullName>
    </submittedName>
</protein>
<keyword evidence="3" id="KW-0966">Cell projection</keyword>
<organism evidence="3">
    <name type="scientific">hydrothermal vent metagenome</name>
    <dbReference type="NCBI Taxonomy" id="652676"/>
    <lineage>
        <taxon>unclassified sequences</taxon>
        <taxon>metagenomes</taxon>
        <taxon>ecological metagenomes</taxon>
    </lineage>
</organism>
<reference evidence="3" key="1">
    <citation type="submission" date="2018-06" db="EMBL/GenBank/DDBJ databases">
        <authorList>
            <person name="Zhirakovskaya E."/>
        </authorList>
    </citation>
    <scope>NUCLEOTIDE SEQUENCE</scope>
</reference>
<dbReference type="AlphaFoldDB" id="A0A3B0X168"/>
<dbReference type="EMBL" id="UOFC01000292">
    <property type="protein sequence ID" value="VAW49574.1"/>
    <property type="molecule type" value="Genomic_DNA"/>
</dbReference>
<dbReference type="Pfam" id="PF00072">
    <property type="entry name" value="Response_reg"/>
    <property type="match status" value="1"/>
</dbReference>
<evidence type="ECO:0000313" key="3">
    <source>
        <dbReference type="EMBL" id="VAW49574.1"/>
    </source>
</evidence>
<dbReference type="Gene3D" id="3.40.50.2300">
    <property type="match status" value="1"/>
</dbReference>
<dbReference type="InterPro" id="IPR001789">
    <property type="entry name" value="Sig_transdc_resp-reg_receiver"/>
</dbReference>
<evidence type="ECO:0000259" key="2">
    <source>
        <dbReference type="PROSITE" id="PS50110"/>
    </source>
</evidence>
<dbReference type="PROSITE" id="PS50110">
    <property type="entry name" value="RESPONSE_REGULATORY"/>
    <property type="match status" value="1"/>
</dbReference>
<feature type="domain" description="Response regulatory" evidence="2">
    <location>
        <begin position="3"/>
        <end position="118"/>
    </location>
</feature>
<dbReference type="PANTHER" id="PTHR44591:SF25">
    <property type="entry name" value="CHEMOTAXIS TWO-COMPONENT RESPONSE REGULATOR"/>
    <property type="match status" value="1"/>
</dbReference>
<keyword evidence="3" id="KW-0282">Flagellum</keyword>
<proteinExistence type="predicted"/>
<dbReference type="InterPro" id="IPR011006">
    <property type="entry name" value="CheY-like_superfamily"/>
</dbReference>
<keyword evidence="1" id="KW-0597">Phosphoprotein</keyword>
<dbReference type="SMART" id="SM00448">
    <property type="entry name" value="REC"/>
    <property type="match status" value="1"/>
</dbReference>
<gene>
    <name evidence="3" type="ORF">MNBD_GAMMA03-341</name>
</gene>
<dbReference type="GO" id="GO:0000160">
    <property type="term" value="P:phosphorelay signal transduction system"/>
    <property type="evidence" value="ECO:0007669"/>
    <property type="project" value="InterPro"/>
</dbReference>
<sequence>MKTVLYVDDARSLRKLVNQVLQTSYELTFAENGLEGLQAVKQQKFDVILSDVNMPVMTGLEFLEKLRQHPNGKYTPTLMLTTEASQEMKDKGRKLGATGWIVKPFDPTKLINAIERVT</sequence>
<dbReference type="SUPFAM" id="SSF52172">
    <property type="entry name" value="CheY-like"/>
    <property type="match status" value="1"/>
</dbReference>
<dbReference type="PANTHER" id="PTHR44591">
    <property type="entry name" value="STRESS RESPONSE REGULATOR PROTEIN 1"/>
    <property type="match status" value="1"/>
</dbReference>
<evidence type="ECO:0000256" key="1">
    <source>
        <dbReference type="ARBA" id="ARBA00022553"/>
    </source>
</evidence>